<dbReference type="GO" id="GO:0090158">
    <property type="term" value="P:endoplasmic reticulum membrane organization"/>
    <property type="evidence" value="ECO:0007669"/>
    <property type="project" value="TreeGrafter"/>
</dbReference>
<reference evidence="10" key="4">
    <citation type="submission" date="2022-06" db="UniProtKB">
        <authorList>
            <consortium name="EnsemblMetazoa"/>
        </authorList>
    </citation>
    <scope>IDENTIFICATION</scope>
</reference>
<feature type="transmembrane region" description="Helical" evidence="6">
    <location>
        <begin position="170"/>
        <end position="190"/>
    </location>
</feature>
<dbReference type="AlphaFoldDB" id="A0A132A8Y4"/>
<dbReference type="EnsemblMetazoa" id="SSS_8711s_mrna">
    <property type="protein sequence ID" value="KAF7495391.1"/>
    <property type="gene ID" value="SSS_8711"/>
</dbReference>
<evidence type="ECO:0000313" key="8">
    <source>
        <dbReference type="EMBL" id="KAF7495391.1"/>
    </source>
</evidence>
<dbReference type="InterPro" id="IPR016763">
    <property type="entry name" value="VAP"/>
</dbReference>
<dbReference type="OMA" id="XSTSAAS"/>
<name>A0A132A8Y4_SARSC</name>
<dbReference type="Pfam" id="PF00635">
    <property type="entry name" value="Motile_Sperm"/>
    <property type="match status" value="1"/>
</dbReference>
<dbReference type="PROSITE" id="PS50202">
    <property type="entry name" value="MSP"/>
    <property type="match status" value="1"/>
</dbReference>
<evidence type="ECO:0000313" key="9">
    <source>
        <dbReference type="EMBL" id="KPM07461.1"/>
    </source>
</evidence>
<dbReference type="PANTHER" id="PTHR10809">
    <property type="entry name" value="VESICLE-ASSOCIATED MEMBRANE PROTEIN-ASSOCIATED PROTEIN"/>
    <property type="match status" value="1"/>
</dbReference>
<dbReference type="PANTHER" id="PTHR10809:SF6">
    <property type="entry name" value="AT11025P-RELATED"/>
    <property type="match status" value="1"/>
</dbReference>
<dbReference type="SUPFAM" id="SSF49354">
    <property type="entry name" value="PapD-like"/>
    <property type="match status" value="1"/>
</dbReference>
<evidence type="ECO:0000313" key="10">
    <source>
        <dbReference type="EnsemblMetazoa" id="KAF7495391.1"/>
    </source>
</evidence>
<dbReference type="GO" id="GO:0061817">
    <property type="term" value="P:endoplasmic reticulum-plasma membrane tethering"/>
    <property type="evidence" value="ECO:0007669"/>
    <property type="project" value="TreeGrafter"/>
</dbReference>
<keyword evidence="4 6" id="KW-1133">Transmembrane helix</keyword>
<evidence type="ECO:0000256" key="4">
    <source>
        <dbReference type="ARBA" id="ARBA00022989"/>
    </source>
</evidence>
<protein>
    <submittedName>
        <fullName evidence="9">MSP domain containing protein</fullName>
    </submittedName>
    <submittedName>
        <fullName evidence="8">Vesicle-associated membrane protein-associated protein A</fullName>
    </submittedName>
</protein>
<proteinExistence type="inferred from homology"/>
<dbReference type="InterPro" id="IPR013783">
    <property type="entry name" value="Ig-like_fold"/>
</dbReference>
<dbReference type="InterPro" id="IPR008962">
    <property type="entry name" value="PapD-like_sf"/>
</dbReference>
<evidence type="ECO:0000313" key="11">
    <source>
        <dbReference type="Proteomes" id="UP000070412"/>
    </source>
</evidence>
<dbReference type="Gene3D" id="2.60.40.10">
    <property type="entry name" value="Immunoglobulins"/>
    <property type="match status" value="1"/>
</dbReference>
<feature type="domain" description="MSP" evidence="7">
    <location>
        <begin position="8"/>
        <end position="133"/>
    </location>
</feature>
<accession>A0A132A8Y4</accession>
<dbReference type="InterPro" id="IPR000535">
    <property type="entry name" value="MSP_dom"/>
</dbReference>
<keyword evidence="3 6" id="KW-0812">Transmembrane</keyword>
<reference evidence="9 12" key="1">
    <citation type="journal article" date="2015" name="Parasit. Vectors">
        <title>Draft genome of the scabies mite.</title>
        <authorList>
            <person name="Rider S.D.Jr."/>
            <person name="Morgan M.S."/>
            <person name="Arlian L.G."/>
        </authorList>
    </citation>
    <scope>NUCLEOTIDE SEQUENCE [LARGE SCALE GENOMIC DNA]</scope>
    <source>
        <strain evidence="9">Arlian Lab</strain>
    </source>
</reference>
<organism evidence="9 12">
    <name type="scientific">Sarcoptes scabiei</name>
    <name type="common">Itch mite</name>
    <name type="synonym">Acarus scabiei</name>
    <dbReference type="NCBI Taxonomy" id="52283"/>
    <lineage>
        <taxon>Eukaryota</taxon>
        <taxon>Metazoa</taxon>
        <taxon>Ecdysozoa</taxon>
        <taxon>Arthropoda</taxon>
        <taxon>Chelicerata</taxon>
        <taxon>Arachnida</taxon>
        <taxon>Acari</taxon>
        <taxon>Acariformes</taxon>
        <taxon>Sarcoptiformes</taxon>
        <taxon>Astigmata</taxon>
        <taxon>Psoroptidia</taxon>
        <taxon>Sarcoptoidea</taxon>
        <taxon>Sarcoptidae</taxon>
        <taxon>Sarcoptinae</taxon>
        <taxon>Sarcoptes</taxon>
    </lineage>
</organism>
<evidence type="ECO:0000256" key="6">
    <source>
        <dbReference type="SAM" id="Phobius"/>
    </source>
</evidence>
<keyword evidence="11" id="KW-1185">Reference proteome</keyword>
<evidence type="ECO:0000256" key="1">
    <source>
        <dbReference type="ARBA" id="ARBA00004211"/>
    </source>
</evidence>
<evidence type="ECO:0000256" key="5">
    <source>
        <dbReference type="ARBA" id="ARBA00023136"/>
    </source>
</evidence>
<reference evidence="11" key="2">
    <citation type="journal article" date="2020" name="PLoS Negl. Trop. Dis.">
        <title>High-quality nuclear genome for Sarcoptes scabiei-A critical resource for a neglected parasite.</title>
        <authorList>
            <person name="Korhonen P.K."/>
            <person name="Gasser R.B."/>
            <person name="Ma G."/>
            <person name="Wang T."/>
            <person name="Stroehlein A.J."/>
            <person name="Young N.D."/>
            <person name="Ang C.S."/>
            <person name="Fernando D.D."/>
            <person name="Lu H.C."/>
            <person name="Taylor S."/>
            <person name="Reynolds S.L."/>
            <person name="Mofiz E."/>
            <person name="Najaraj S.H."/>
            <person name="Gowda H."/>
            <person name="Madugundu A."/>
            <person name="Renuse S."/>
            <person name="Holt D."/>
            <person name="Pandey A."/>
            <person name="Papenfuss A.T."/>
            <person name="Fischer K."/>
        </authorList>
    </citation>
    <scope>NUCLEOTIDE SEQUENCE [LARGE SCALE GENOMIC DNA]</scope>
</reference>
<dbReference type="Proteomes" id="UP000616769">
    <property type="component" value="Unassembled WGS sequence"/>
</dbReference>
<dbReference type="Proteomes" id="UP000070412">
    <property type="component" value="Unassembled WGS sequence"/>
</dbReference>
<gene>
    <name evidence="9" type="ORF">QR98_0059550</name>
    <name evidence="8" type="ORF">SSS_8711</name>
</gene>
<reference evidence="8" key="3">
    <citation type="submission" date="2020-01" db="EMBL/GenBank/DDBJ databases">
        <authorList>
            <person name="Korhonen P.K.K."/>
            <person name="Guangxu M.G."/>
            <person name="Wang T.W."/>
            <person name="Stroehlein A.J.S."/>
            <person name="Young N.D."/>
            <person name="Ang C.-S.A."/>
            <person name="Fernando D.W.F."/>
            <person name="Lu H.L."/>
            <person name="Taylor S.T."/>
            <person name="Ehtesham M.E.M."/>
            <person name="Najaraj S.H.N."/>
            <person name="Harsha G.H.G."/>
            <person name="Madugundu A.M."/>
            <person name="Renuse S.R."/>
            <person name="Holt D.H."/>
            <person name="Pandey A.P."/>
            <person name="Papenfuss A.P."/>
            <person name="Gasser R.B.G."/>
            <person name="Fischer K.F."/>
        </authorList>
    </citation>
    <scope>NUCLEOTIDE SEQUENCE</scope>
    <source>
        <strain evidence="8">SSS_KF_BRIS2020</strain>
    </source>
</reference>
<sequence length="201" mass="22888">MPLDAKKLLKFDPETEILFKETLNKSSTNKSIPITNVLKLTNIHDKMIAFKIKTTAPSAYTVSPTQGFISPAADVSIALHFYKEDSDRNGRFVHRFLIQAIPCKDESIPIDRFWKELSKDTQIYEHKIRCNFDLESPTEPITFSSTVGLDRNYARISARNQLERGIDKKYIQIICAIIFALIAIVFVWSLNTKSSSSVSKK</sequence>
<comment type="subcellular location">
    <subcellularLocation>
        <location evidence="1">Membrane</location>
        <topology evidence="1">Single-pass type IV membrane protein</topology>
    </subcellularLocation>
</comment>
<evidence type="ECO:0000256" key="2">
    <source>
        <dbReference type="ARBA" id="ARBA00008932"/>
    </source>
</evidence>
<evidence type="ECO:0000259" key="7">
    <source>
        <dbReference type="PROSITE" id="PS50202"/>
    </source>
</evidence>
<dbReference type="GO" id="GO:0005886">
    <property type="term" value="C:plasma membrane"/>
    <property type="evidence" value="ECO:0007669"/>
    <property type="project" value="TreeGrafter"/>
</dbReference>
<evidence type="ECO:0000313" key="12">
    <source>
        <dbReference type="Proteomes" id="UP000616769"/>
    </source>
</evidence>
<dbReference type="GO" id="GO:0005789">
    <property type="term" value="C:endoplasmic reticulum membrane"/>
    <property type="evidence" value="ECO:0007669"/>
    <property type="project" value="InterPro"/>
</dbReference>
<dbReference type="EMBL" id="WVUK01000048">
    <property type="protein sequence ID" value="KAF7495391.1"/>
    <property type="molecule type" value="Genomic_DNA"/>
</dbReference>
<evidence type="ECO:0000256" key="3">
    <source>
        <dbReference type="ARBA" id="ARBA00022692"/>
    </source>
</evidence>
<keyword evidence="5 6" id="KW-0472">Membrane</keyword>
<dbReference type="OrthoDB" id="6538184at2759"/>
<comment type="similarity">
    <text evidence="2">Belongs to the VAMP-associated protein (VAP) (TC 9.B.17) family.</text>
</comment>
<dbReference type="EMBL" id="JXLN01011578">
    <property type="protein sequence ID" value="KPM07461.1"/>
    <property type="molecule type" value="Genomic_DNA"/>
</dbReference>
<dbReference type="VEuPathDB" id="VectorBase:SSCA000457"/>